<name>A0ACC1L2S0_9FUNG</name>
<comment type="caution">
    <text evidence="1">The sequence shown here is derived from an EMBL/GenBank/DDBJ whole genome shotgun (WGS) entry which is preliminary data.</text>
</comment>
<keyword evidence="2" id="KW-1185">Reference proteome</keyword>
<evidence type="ECO:0000313" key="1">
    <source>
        <dbReference type="EMBL" id="KAJ2799720.1"/>
    </source>
</evidence>
<organism evidence="1 2">
    <name type="scientific">Coemansia helicoidea</name>
    <dbReference type="NCBI Taxonomy" id="1286919"/>
    <lineage>
        <taxon>Eukaryota</taxon>
        <taxon>Fungi</taxon>
        <taxon>Fungi incertae sedis</taxon>
        <taxon>Zoopagomycota</taxon>
        <taxon>Kickxellomycotina</taxon>
        <taxon>Kickxellomycetes</taxon>
        <taxon>Kickxellales</taxon>
        <taxon>Kickxellaceae</taxon>
        <taxon>Coemansia</taxon>
    </lineage>
</organism>
<gene>
    <name evidence="1" type="ORF">H4R21_003449</name>
</gene>
<protein>
    <submittedName>
        <fullName evidence="1">Uncharacterized protein</fullName>
    </submittedName>
</protein>
<sequence length="261" mass="27134">MGGGGGGVLAALASVLVLALAGLAGWFLLQRHSAAIQQTNLGAAAARKSRAVVIAGRMGAGKTALWCHLRFPETSATQAVPRTQTSMAVNASEARVAGASVHLVDVPGHQKYRADRDAQLAAASAVVFVVDSVDAARDVRPAAEALYDVLASGGLQDRECPVLVLCNKQDDSRAASNERVRAALEAEIDTLRASRQQALDSLGAAAHDDADRASDFLGFEGKAFSFEDLATPVQFNEASVALGRSAGGLEMVEQWIADALQ</sequence>
<accession>A0ACC1L2S0</accession>
<dbReference type="Proteomes" id="UP001140087">
    <property type="component" value="Unassembled WGS sequence"/>
</dbReference>
<evidence type="ECO:0000313" key="2">
    <source>
        <dbReference type="Proteomes" id="UP001140087"/>
    </source>
</evidence>
<reference evidence="1" key="1">
    <citation type="submission" date="2022-07" db="EMBL/GenBank/DDBJ databases">
        <title>Phylogenomic reconstructions and comparative analyses of Kickxellomycotina fungi.</title>
        <authorList>
            <person name="Reynolds N.K."/>
            <person name="Stajich J.E."/>
            <person name="Barry K."/>
            <person name="Grigoriev I.V."/>
            <person name="Crous P."/>
            <person name="Smith M.E."/>
        </authorList>
    </citation>
    <scope>NUCLEOTIDE SEQUENCE</scope>
    <source>
        <strain evidence="1">BCRC 34780</strain>
    </source>
</reference>
<proteinExistence type="predicted"/>
<dbReference type="EMBL" id="JANBUN010001093">
    <property type="protein sequence ID" value="KAJ2799720.1"/>
    <property type="molecule type" value="Genomic_DNA"/>
</dbReference>